<dbReference type="EnsemblFungi" id="EJT71899">
    <property type="protein sequence ID" value="EJT71899"/>
    <property type="gene ID" value="GGTG_11152"/>
</dbReference>
<organism evidence="22">
    <name type="scientific">Gaeumannomyces tritici (strain R3-111a-1)</name>
    <name type="common">Wheat and barley take-all root rot fungus</name>
    <name type="synonym">Gaeumannomyces graminis var. tritici</name>
    <dbReference type="NCBI Taxonomy" id="644352"/>
    <lineage>
        <taxon>Eukaryota</taxon>
        <taxon>Fungi</taxon>
        <taxon>Dikarya</taxon>
        <taxon>Ascomycota</taxon>
        <taxon>Pezizomycotina</taxon>
        <taxon>Sordariomycetes</taxon>
        <taxon>Sordariomycetidae</taxon>
        <taxon>Magnaporthales</taxon>
        <taxon>Magnaporthaceae</taxon>
        <taxon>Gaeumannomyces</taxon>
    </lineage>
</organism>
<dbReference type="AlphaFoldDB" id="J3PCC9"/>
<dbReference type="Pfam" id="PF09451">
    <property type="entry name" value="ATG27"/>
    <property type="match status" value="1"/>
</dbReference>
<dbReference type="EMBL" id="GL385400">
    <property type="protein sequence ID" value="EJT71899.1"/>
    <property type="molecule type" value="Genomic_DNA"/>
</dbReference>
<keyword evidence="24" id="KW-1185">Reference proteome</keyword>
<evidence type="ECO:0000256" key="3">
    <source>
        <dbReference type="ARBA" id="ARBA00004472"/>
    </source>
</evidence>
<feature type="region of interest" description="Disordered" evidence="18">
    <location>
        <begin position="183"/>
        <end position="236"/>
    </location>
</feature>
<keyword evidence="9 20" id="KW-0732">Signal</keyword>
<feature type="domain" description="MRH" evidence="21">
    <location>
        <begin position="40"/>
        <end position="276"/>
    </location>
</feature>
<dbReference type="InterPro" id="IPR044865">
    <property type="entry name" value="MRH_dom"/>
</dbReference>
<dbReference type="VEuPathDB" id="FungiDB:GGTG_11152"/>
<evidence type="ECO:0000259" key="21">
    <source>
        <dbReference type="PROSITE" id="PS51914"/>
    </source>
</evidence>
<evidence type="ECO:0000256" key="4">
    <source>
        <dbReference type="ARBA" id="ARBA00004614"/>
    </source>
</evidence>
<reference evidence="23" key="5">
    <citation type="submission" date="2018-04" db="UniProtKB">
        <authorList>
            <consortium name="EnsemblFungi"/>
        </authorList>
    </citation>
    <scope>IDENTIFICATION</scope>
    <source>
        <strain evidence="23">R3-111a-1</strain>
    </source>
</reference>
<keyword evidence="17" id="KW-0968">Cytoplasmic vesicle</keyword>
<dbReference type="Gene3D" id="2.70.130.10">
    <property type="entry name" value="Mannose-6-phosphate receptor binding domain"/>
    <property type="match status" value="1"/>
</dbReference>
<evidence type="ECO:0000256" key="19">
    <source>
        <dbReference type="SAM" id="Phobius"/>
    </source>
</evidence>
<dbReference type="GO" id="GO:0015031">
    <property type="term" value="P:protein transport"/>
    <property type="evidence" value="ECO:0007669"/>
    <property type="project" value="UniProtKB-KW"/>
</dbReference>
<dbReference type="GO" id="GO:0006914">
    <property type="term" value="P:autophagy"/>
    <property type="evidence" value="ECO:0007669"/>
    <property type="project" value="UniProtKB-KW"/>
</dbReference>
<evidence type="ECO:0000256" key="11">
    <source>
        <dbReference type="ARBA" id="ARBA00022989"/>
    </source>
</evidence>
<keyword evidence="16" id="KW-1015">Disulfide bond</keyword>
<dbReference type="PROSITE" id="PS51914">
    <property type="entry name" value="MRH"/>
    <property type="match status" value="1"/>
</dbReference>
<dbReference type="Proteomes" id="UP000006039">
    <property type="component" value="Unassembled WGS sequence"/>
</dbReference>
<evidence type="ECO:0000256" key="14">
    <source>
        <dbReference type="ARBA" id="ARBA00023128"/>
    </source>
</evidence>
<keyword evidence="14" id="KW-0496">Mitochondrion</keyword>
<dbReference type="STRING" id="644352.J3PCC9"/>
<evidence type="ECO:0000313" key="24">
    <source>
        <dbReference type="Proteomes" id="UP000006039"/>
    </source>
</evidence>
<evidence type="ECO:0000256" key="12">
    <source>
        <dbReference type="ARBA" id="ARBA00023006"/>
    </source>
</evidence>
<dbReference type="PANTHER" id="PTHR15071:SF13">
    <property type="entry name" value="AUTOPHAGY-RELATED PROTEIN 27"/>
    <property type="match status" value="1"/>
</dbReference>
<dbReference type="PANTHER" id="PTHR15071">
    <property type="entry name" value="MANNOSE-6-PHOSPHATE RECEPTOR FAMILY MEMBER"/>
    <property type="match status" value="1"/>
</dbReference>
<evidence type="ECO:0000256" key="15">
    <source>
        <dbReference type="ARBA" id="ARBA00023136"/>
    </source>
</evidence>
<dbReference type="GeneID" id="20351610"/>
<evidence type="ECO:0000256" key="1">
    <source>
        <dbReference type="ARBA" id="ARBA00004304"/>
    </source>
</evidence>
<dbReference type="OrthoDB" id="29460at2759"/>
<sequence length="365" mass="38912">MATAAHETRSSARPRPPPRATAAASLLLCLAAASGVAAAMDCSHVQADNHEFDLSALKGPHSVVTSVLHAEGFTNVTYTLDLCGPLKVPEGGKKGCPDGTWACGMWHHIDPDSKADVPLEHRVIAGTAEGRALDESFTRLSTSASGKDKGKEGVRIVLQGGQFQDRKQKAVVELLCKDTVEGTEGEIDPDKDLSKPSPAEKPTASKTATVTAAPTAAAPHVARADGDDKNKDKQVPVQIKKPDAALIWESYGPSEEDPGSADALKLTWYTKHACEKRSGGGGGGANDDSKHWGFFTWIVILVFLGAAAYLIFGSWLNYTRYGARGWDLLPHGDTIRDVPYLLQDWVRRLFQTIQGGGSRGGYSAV</sequence>
<evidence type="ECO:0000256" key="5">
    <source>
        <dbReference type="ARBA" id="ARBA00005363"/>
    </source>
</evidence>
<dbReference type="GO" id="GO:0031966">
    <property type="term" value="C:mitochondrial membrane"/>
    <property type="evidence" value="ECO:0007669"/>
    <property type="project" value="UniProtKB-SubCell"/>
</dbReference>
<reference evidence="23" key="4">
    <citation type="journal article" date="2015" name="G3 (Bethesda)">
        <title>Genome sequences of three phytopathogenic species of the Magnaporthaceae family of fungi.</title>
        <authorList>
            <person name="Okagaki L.H."/>
            <person name="Nunes C.C."/>
            <person name="Sailsbery J."/>
            <person name="Clay B."/>
            <person name="Brown D."/>
            <person name="John T."/>
            <person name="Oh Y."/>
            <person name="Young N."/>
            <person name="Fitzgerald M."/>
            <person name="Haas B.J."/>
            <person name="Zeng Q."/>
            <person name="Young S."/>
            <person name="Adiconis X."/>
            <person name="Fan L."/>
            <person name="Levin J.Z."/>
            <person name="Mitchell T.K."/>
            <person name="Okubara P.A."/>
            <person name="Farman M.L."/>
            <person name="Kohn L.M."/>
            <person name="Birren B."/>
            <person name="Ma L.-J."/>
            <person name="Dean R.A."/>
        </authorList>
    </citation>
    <scope>NUCLEOTIDE SEQUENCE</scope>
    <source>
        <strain evidence="23">R3-111a-1</strain>
    </source>
</reference>
<feature type="chain" id="PRO_5015095124" description="Autophagy-related protein 27" evidence="20">
    <location>
        <begin position="39"/>
        <end position="365"/>
    </location>
</feature>
<evidence type="ECO:0000256" key="13">
    <source>
        <dbReference type="ARBA" id="ARBA00023034"/>
    </source>
</evidence>
<feature type="transmembrane region" description="Helical" evidence="19">
    <location>
        <begin position="294"/>
        <end position="316"/>
    </location>
</feature>
<reference evidence="22" key="3">
    <citation type="submission" date="2010-09" db="EMBL/GenBank/DDBJ databases">
        <title>Annotation of Gaeumannomyces graminis var. tritici R3-111a-1.</title>
        <authorList>
            <consortium name="The Broad Institute Genome Sequencing Platform"/>
            <person name="Ma L.-J."/>
            <person name="Dead R."/>
            <person name="Young S.K."/>
            <person name="Zeng Q."/>
            <person name="Gargeya S."/>
            <person name="Fitzgerald M."/>
            <person name="Haas B."/>
            <person name="Abouelleil A."/>
            <person name="Alvarado L."/>
            <person name="Arachchi H.M."/>
            <person name="Berlin A."/>
            <person name="Brown A."/>
            <person name="Chapman S.B."/>
            <person name="Chen Z."/>
            <person name="Dunbar C."/>
            <person name="Freedman E."/>
            <person name="Gearin G."/>
            <person name="Gellesch M."/>
            <person name="Goldberg J."/>
            <person name="Griggs A."/>
            <person name="Gujja S."/>
            <person name="Heiman D."/>
            <person name="Howarth C."/>
            <person name="Larson L."/>
            <person name="Lui A."/>
            <person name="MacDonald P.J.P."/>
            <person name="Mehta T."/>
            <person name="Montmayeur A."/>
            <person name="Murphy C."/>
            <person name="Neiman D."/>
            <person name="Pearson M."/>
            <person name="Priest M."/>
            <person name="Roberts A."/>
            <person name="Saif S."/>
            <person name="Shea T."/>
            <person name="Shenoy N."/>
            <person name="Sisk P."/>
            <person name="Stolte C."/>
            <person name="Sykes S."/>
            <person name="Yandava C."/>
            <person name="Wortman J."/>
            <person name="Nusbaum C."/>
            <person name="Birren B."/>
        </authorList>
    </citation>
    <scope>NUCLEOTIDE SEQUENCE</scope>
    <source>
        <strain evidence="22">R3-111a-1</strain>
    </source>
</reference>
<comment type="subcellular location">
    <subcellularLocation>
        <location evidence="2">Cytoplasmic vesicle membrane</location>
        <topology evidence="2">Single-pass type I membrane protein</topology>
    </subcellularLocation>
    <subcellularLocation>
        <location evidence="4">Golgi apparatus membrane</location>
        <topology evidence="4">Single-pass type I membrane protein</topology>
    </subcellularLocation>
    <subcellularLocation>
        <location evidence="1">Mitochondrion membrane</location>
        <topology evidence="1">Single-pass membrane protein</topology>
    </subcellularLocation>
    <subcellularLocation>
        <location evidence="3">Preautophagosomal structure membrane</location>
        <topology evidence="3">Single-pass type I membrane protein</topology>
    </subcellularLocation>
</comment>
<dbReference type="GO" id="GO:0000139">
    <property type="term" value="C:Golgi membrane"/>
    <property type="evidence" value="ECO:0007669"/>
    <property type="project" value="UniProtKB-SubCell"/>
</dbReference>
<evidence type="ECO:0000256" key="20">
    <source>
        <dbReference type="SAM" id="SignalP"/>
    </source>
</evidence>
<feature type="signal peptide" evidence="20">
    <location>
        <begin position="1"/>
        <end position="38"/>
    </location>
</feature>
<evidence type="ECO:0000256" key="16">
    <source>
        <dbReference type="ARBA" id="ARBA00023157"/>
    </source>
</evidence>
<evidence type="ECO:0000256" key="2">
    <source>
        <dbReference type="ARBA" id="ARBA00004358"/>
    </source>
</evidence>
<keyword evidence="10" id="KW-0653">Protein transport</keyword>
<reference evidence="22" key="2">
    <citation type="submission" date="2010-07" db="EMBL/GenBank/DDBJ databases">
        <authorList>
            <consortium name="The Broad Institute Genome Sequencing Platform"/>
            <consortium name="Broad Institute Genome Sequencing Center for Infectious Disease"/>
            <person name="Ma L.-J."/>
            <person name="Dead R."/>
            <person name="Young S."/>
            <person name="Zeng Q."/>
            <person name="Koehrsen M."/>
            <person name="Alvarado L."/>
            <person name="Berlin A."/>
            <person name="Chapman S.B."/>
            <person name="Chen Z."/>
            <person name="Freedman E."/>
            <person name="Gellesch M."/>
            <person name="Goldberg J."/>
            <person name="Griggs A."/>
            <person name="Gujja S."/>
            <person name="Heilman E.R."/>
            <person name="Heiman D."/>
            <person name="Hepburn T."/>
            <person name="Howarth C."/>
            <person name="Jen D."/>
            <person name="Larson L."/>
            <person name="Mehta T."/>
            <person name="Neiman D."/>
            <person name="Pearson M."/>
            <person name="Roberts A."/>
            <person name="Saif S."/>
            <person name="Shea T."/>
            <person name="Shenoy N."/>
            <person name="Sisk P."/>
            <person name="Stolte C."/>
            <person name="Sykes S."/>
            <person name="Walk T."/>
            <person name="White J."/>
            <person name="Yandava C."/>
            <person name="Haas B."/>
            <person name="Nusbaum C."/>
            <person name="Birren B."/>
        </authorList>
    </citation>
    <scope>NUCLEOTIDE SEQUENCE</scope>
    <source>
        <strain evidence="22">R3-111a-1</strain>
    </source>
</reference>
<name>J3PCC9_GAET3</name>
<accession>J3PCC9</accession>
<dbReference type="eggNOG" id="ENOG502S1VT">
    <property type="taxonomic scope" value="Eukaryota"/>
</dbReference>
<dbReference type="HOGENOM" id="CLU_047751_0_0_1"/>
<dbReference type="GO" id="GO:0030659">
    <property type="term" value="C:cytoplasmic vesicle membrane"/>
    <property type="evidence" value="ECO:0007669"/>
    <property type="project" value="UniProtKB-SubCell"/>
</dbReference>
<keyword evidence="15 19" id="KW-0472">Membrane</keyword>
<evidence type="ECO:0000256" key="10">
    <source>
        <dbReference type="ARBA" id="ARBA00022927"/>
    </source>
</evidence>
<reference evidence="24" key="1">
    <citation type="submission" date="2010-07" db="EMBL/GenBank/DDBJ databases">
        <title>The genome sequence of Gaeumannomyces graminis var. tritici strain R3-111a-1.</title>
        <authorList>
            <consortium name="The Broad Institute Genome Sequencing Platform"/>
            <person name="Ma L.-J."/>
            <person name="Dead R."/>
            <person name="Young S."/>
            <person name="Zeng Q."/>
            <person name="Koehrsen M."/>
            <person name="Alvarado L."/>
            <person name="Berlin A."/>
            <person name="Chapman S.B."/>
            <person name="Chen Z."/>
            <person name="Freedman E."/>
            <person name="Gellesch M."/>
            <person name="Goldberg J."/>
            <person name="Griggs A."/>
            <person name="Gujja S."/>
            <person name="Heilman E.R."/>
            <person name="Heiman D."/>
            <person name="Hepburn T."/>
            <person name="Howarth C."/>
            <person name="Jen D."/>
            <person name="Larson L."/>
            <person name="Mehta T."/>
            <person name="Neiman D."/>
            <person name="Pearson M."/>
            <person name="Roberts A."/>
            <person name="Saif S."/>
            <person name="Shea T."/>
            <person name="Shenoy N."/>
            <person name="Sisk P."/>
            <person name="Stolte C."/>
            <person name="Sykes S."/>
            <person name="Walk T."/>
            <person name="White J."/>
            <person name="Yandava C."/>
            <person name="Haas B."/>
            <person name="Nusbaum C."/>
            <person name="Birren B."/>
        </authorList>
    </citation>
    <scope>NUCLEOTIDE SEQUENCE [LARGE SCALE GENOMIC DNA]</scope>
    <source>
        <strain evidence="24">R3-111a-1</strain>
    </source>
</reference>
<evidence type="ECO:0000256" key="18">
    <source>
        <dbReference type="SAM" id="MobiDB-lite"/>
    </source>
</evidence>
<evidence type="ECO:0000313" key="23">
    <source>
        <dbReference type="EnsemblFungi" id="EJT71899"/>
    </source>
</evidence>
<keyword evidence="13" id="KW-0333">Golgi apparatus</keyword>
<evidence type="ECO:0000256" key="8">
    <source>
        <dbReference type="ARBA" id="ARBA00022692"/>
    </source>
</evidence>
<dbReference type="InterPro" id="IPR009011">
    <property type="entry name" value="Man6P_isomerase_rcpt-bd_dom_sf"/>
</dbReference>
<gene>
    <name evidence="23" type="primary">20351610</name>
    <name evidence="22" type="ORF">GGTG_11152</name>
</gene>
<keyword evidence="11 19" id="KW-1133">Transmembrane helix</keyword>
<evidence type="ECO:0000256" key="17">
    <source>
        <dbReference type="ARBA" id="ARBA00023329"/>
    </source>
</evidence>
<feature type="compositionally biased region" description="Low complexity" evidence="18">
    <location>
        <begin position="202"/>
        <end position="221"/>
    </location>
</feature>
<dbReference type="GO" id="GO:0034045">
    <property type="term" value="C:phagophore assembly site membrane"/>
    <property type="evidence" value="ECO:0007669"/>
    <property type="project" value="UniProtKB-SubCell"/>
</dbReference>
<dbReference type="SUPFAM" id="SSF50911">
    <property type="entry name" value="Mannose 6-phosphate receptor domain"/>
    <property type="match status" value="1"/>
</dbReference>
<keyword evidence="12" id="KW-0072">Autophagy</keyword>
<feature type="compositionally biased region" description="Basic and acidic residues" evidence="18">
    <location>
        <begin position="222"/>
        <end position="234"/>
    </location>
</feature>
<evidence type="ECO:0000256" key="6">
    <source>
        <dbReference type="ARBA" id="ARBA00013776"/>
    </source>
</evidence>
<evidence type="ECO:0000313" key="22">
    <source>
        <dbReference type="EMBL" id="EJT71899.1"/>
    </source>
</evidence>
<dbReference type="InterPro" id="IPR018939">
    <property type="entry name" value="Autophagy-rel_prot_27"/>
</dbReference>
<evidence type="ECO:0000256" key="7">
    <source>
        <dbReference type="ARBA" id="ARBA00022448"/>
    </source>
</evidence>
<keyword evidence="8 19" id="KW-0812">Transmembrane</keyword>
<evidence type="ECO:0000256" key="9">
    <source>
        <dbReference type="ARBA" id="ARBA00022729"/>
    </source>
</evidence>
<dbReference type="RefSeq" id="XP_009227296.1">
    <property type="nucleotide sequence ID" value="XM_009229032.1"/>
</dbReference>
<comment type="similarity">
    <text evidence="5">Belongs to the ATG27 family.</text>
</comment>
<proteinExistence type="inferred from homology"/>
<keyword evidence="7" id="KW-0813">Transport</keyword>
<protein>
    <recommendedName>
        <fullName evidence="6">Autophagy-related protein 27</fullName>
    </recommendedName>
</protein>